<accession>G9EL09</accession>
<name>G9EL09_9GAMM</name>
<evidence type="ECO:0000313" key="3">
    <source>
        <dbReference type="Proteomes" id="UP000002770"/>
    </source>
</evidence>
<dbReference type="EMBL" id="JH413807">
    <property type="protein sequence ID" value="EHL32022.1"/>
    <property type="molecule type" value="Genomic_DNA"/>
</dbReference>
<sequence length="236" mass="26454">MRFTLVHKGKVVSSPLLEAEQDGKWVLLSDNPKGLISCGQYNCYALIVKCGHQVAMAHVSTADDTCEFLNDMIGGVSARDHRDVSVYLARSFTGYTSSQEEDIQDCQRLNIPFEEDDAETYFKAMDEEYTQLFKKDFDSITPTFLTMPHDFLVIDAHGDIKLYEEYSVHEISYLKYKKVASSPLSTSLSNALSPQVFFNSFPSSGLLSGVAIQASHAPNKVTEEEQETSLKREFCS</sequence>
<feature type="region of interest" description="Disordered" evidence="1">
    <location>
        <begin position="217"/>
        <end position="236"/>
    </location>
</feature>
<organism evidence="2 3">
    <name type="scientific">Legionella drancourtii LLAP12</name>
    <dbReference type="NCBI Taxonomy" id="658187"/>
    <lineage>
        <taxon>Bacteria</taxon>
        <taxon>Pseudomonadati</taxon>
        <taxon>Pseudomonadota</taxon>
        <taxon>Gammaproteobacteria</taxon>
        <taxon>Legionellales</taxon>
        <taxon>Legionellaceae</taxon>
        <taxon>Legionella</taxon>
    </lineage>
</organism>
<gene>
    <name evidence="2" type="ORF">LDG_5905</name>
</gene>
<keyword evidence="3" id="KW-1185">Reference proteome</keyword>
<dbReference type="AlphaFoldDB" id="G9EL09"/>
<dbReference type="Proteomes" id="UP000002770">
    <property type="component" value="Unassembled WGS sequence"/>
</dbReference>
<dbReference type="OrthoDB" id="10013471at2"/>
<evidence type="ECO:0000313" key="2">
    <source>
        <dbReference type="EMBL" id="EHL32022.1"/>
    </source>
</evidence>
<dbReference type="RefSeq" id="WP_006869856.1">
    <property type="nucleotide sequence ID" value="NZ_JH413807.1"/>
</dbReference>
<evidence type="ECO:0000256" key="1">
    <source>
        <dbReference type="SAM" id="MobiDB-lite"/>
    </source>
</evidence>
<proteinExistence type="predicted"/>
<reference evidence="2 3" key="1">
    <citation type="journal article" date="2011" name="BMC Genomics">
        <title>Insight into cross-talk between intra-amoebal pathogens.</title>
        <authorList>
            <person name="Gimenez G."/>
            <person name="Bertelli C."/>
            <person name="Moliner C."/>
            <person name="Robert C."/>
            <person name="Raoult D."/>
            <person name="Fournier P.E."/>
            <person name="Greub G."/>
        </authorList>
    </citation>
    <scope>NUCLEOTIDE SEQUENCE [LARGE SCALE GENOMIC DNA]</scope>
    <source>
        <strain evidence="2 3">LLAP12</strain>
    </source>
</reference>
<protein>
    <submittedName>
        <fullName evidence="2">Uncharacterized protein</fullName>
    </submittedName>
</protein>
<dbReference type="InParanoid" id="G9EL09"/>
<dbReference type="HOGENOM" id="CLU_1174227_0_0_6"/>